<organism evidence="4">
    <name type="scientific">Tetraselmis sp. GSL018</name>
    <dbReference type="NCBI Taxonomy" id="582737"/>
    <lineage>
        <taxon>Eukaryota</taxon>
        <taxon>Viridiplantae</taxon>
        <taxon>Chlorophyta</taxon>
        <taxon>core chlorophytes</taxon>
        <taxon>Chlorodendrophyceae</taxon>
        <taxon>Chlorodendrales</taxon>
        <taxon>Chlorodendraceae</taxon>
        <taxon>Tetraselmis</taxon>
    </lineage>
</organism>
<dbReference type="GO" id="GO:0006261">
    <property type="term" value="P:DNA-templated DNA replication"/>
    <property type="evidence" value="ECO:0007669"/>
    <property type="project" value="InterPro"/>
</dbReference>
<dbReference type="InterPro" id="IPR001098">
    <property type="entry name" value="DNA-dir_DNA_pol_A_palm_dom"/>
</dbReference>
<reference evidence="4" key="1">
    <citation type="submission" date="2014-05" db="EMBL/GenBank/DDBJ databases">
        <title>The transcriptome of the halophilic microalga Tetraselmis sp. GSL018 isolated from the Great Salt Lake, Utah.</title>
        <authorList>
            <person name="Jinkerson R.E."/>
            <person name="D'Adamo S."/>
            <person name="Posewitz M.C."/>
        </authorList>
    </citation>
    <scope>NUCLEOTIDE SEQUENCE</scope>
    <source>
        <strain evidence="4">GSL018</strain>
    </source>
</reference>
<dbReference type="PANTHER" id="PTHR10133">
    <property type="entry name" value="DNA POLYMERASE I"/>
    <property type="match status" value="1"/>
</dbReference>
<dbReference type="InterPro" id="IPR043502">
    <property type="entry name" value="DNA/RNA_pol_sf"/>
</dbReference>
<feature type="region of interest" description="Disordered" evidence="2">
    <location>
        <begin position="351"/>
        <end position="385"/>
    </location>
</feature>
<evidence type="ECO:0000259" key="3">
    <source>
        <dbReference type="SMART" id="SM00482"/>
    </source>
</evidence>
<dbReference type="GO" id="GO:0006302">
    <property type="term" value="P:double-strand break repair"/>
    <property type="evidence" value="ECO:0007669"/>
    <property type="project" value="TreeGrafter"/>
</dbReference>
<feature type="domain" description="DNA-directed DNA polymerase family A palm" evidence="3">
    <location>
        <begin position="482"/>
        <end position="711"/>
    </location>
</feature>
<gene>
    <name evidence="4" type="primary">POLA</name>
    <name evidence="4" type="ORF">TSPGSL018_1225</name>
</gene>
<dbReference type="InterPro" id="IPR012337">
    <property type="entry name" value="RNaseH-like_sf"/>
</dbReference>
<dbReference type="SMART" id="SM00482">
    <property type="entry name" value="POLAc"/>
    <property type="match status" value="1"/>
</dbReference>
<evidence type="ECO:0000256" key="1">
    <source>
        <dbReference type="ARBA" id="ARBA00022705"/>
    </source>
</evidence>
<name>A0A061RMH8_9CHLO</name>
<dbReference type="GO" id="GO:0008408">
    <property type="term" value="F:3'-5' exonuclease activity"/>
    <property type="evidence" value="ECO:0007669"/>
    <property type="project" value="InterPro"/>
</dbReference>
<sequence length="751" mass="83591">MLWVDTYTTEDESEAEAIMEAFKPFFADASIKKVWHNFSFDRHVLNNHGIDCQGLEADTIHMARLFDASRLQGGGPGYSLEALSRDMEVMKELNMDIEPKISMKDLFEKPVIKKDGTEGKLRVMPPVHEIQLDVAKRPLWIHYSALDAKATWELYLALRKHLVKMDCHPNGFDLPKHVSNMWELYKEYWLPLGQLLTDMEAAGVLVNREHLAGAEVLAKKDQETARARFKGWAGGIVPDATLMNVSSGLQVRQLFFAGVKNKKTDEHIALEKTFQIPNEDPEFIEEGKKKWRKHRDIVLWGLWGRGCPSPLQPEQWTPTGWPATGTPVLRALAGKSLAAVKALQELGKEPASKLTPLDSSDESMDAAVSSEATSAAPSGRGPAGDLQDLEAEARAKGLGSLYAAFGGGIAGLEACAATDALVEINAIDTLLSNFILPLQGDAIATPDHRVHCSLNINTETGRLSARRPNLQNQPALEKDRYQIRKAFTAGEGKSLVVADYGQLELRLLAHMARCKSMLEAFELGGDFHSRTALGMYDYIREAVDRGECLLEWDYPEGKPPPVPLIKDKYGSERRKAKVLNFSIAYGKTAHGLSKDFNTSIHEAEETVSRWYADRWEVKEWQKRQRNQAKEHGYVCTLIGRRRILPGINSDNKSLRGHAERAAINTPIQGAAADVATAAMISIHRSPRLRELGWKLLLQVHDEVILEGPTESAEEAQAIVVSLMERPFDGTNPLSVELKVDSNVAKTWYEAK</sequence>
<keyword evidence="1" id="KW-0235">DNA replication</keyword>
<dbReference type="SUPFAM" id="SSF56672">
    <property type="entry name" value="DNA/RNA polymerases"/>
    <property type="match status" value="1"/>
</dbReference>
<evidence type="ECO:0000313" key="4">
    <source>
        <dbReference type="EMBL" id="JAC71746.1"/>
    </source>
</evidence>
<dbReference type="SUPFAM" id="SSF53098">
    <property type="entry name" value="Ribonuclease H-like"/>
    <property type="match status" value="1"/>
</dbReference>
<dbReference type="GO" id="GO:0003887">
    <property type="term" value="F:DNA-directed DNA polymerase activity"/>
    <property type="evidence" value="ECO:0007669"/>
    <property type="project" value="InterPro"/>
</dbReference>
<dbReference type="InterPro" id="IPR002298">
    <property type="entry name" value="DNA_polymerase_A"/>
</dbReference>
<dbReference type="PRINTS" id="PR00868">
    <property type="entry name" value="DNAPOLI"/>
</dbReference>
<proteinExistence type="predicted"/>
<accession>A0A061RMH8</accession>
<dbReference type="InterPro" id="IPR036397">
    <property type="entry name" value="RNaseH_sf"/>
</dbReference>
<dbReference type="Gene3D" id="1.10.150.20">
    <property type="entry name" value="5' to 3' exonuclease, C-terminal subdomain"/>
    <property type="match status" value="1"/>
</dbReference>
<dbReference type="Gene3D" id="3.30.70.370">
    <property type="match status" value="1"/>
</dbReference>
<dbReference type="PANTHER" id="PTHR10133:SF27">
    <property type="entry name" value="DNA POLYMERASE NU"/>
    <property type="match status" value="1"/>
</dbReference>
<evidence type="ECO:0000256" key="2">
    <source>
        <dbReference type="SAM" id="MobiDB-lite"/>
    </source>
</evidence>
<dbReference type="Pfam" id="PF00476">
    <property type="entry name" value="DNA_pol_A"/>
    <property type="match status" value="2"/>
</dbReference>
<dbReference type="InterPro" id="IPR002562">
    <property type="entry name" value="3'-5'_exonuclease_dom"/>
</dbReference>
<dbReference type="EMBL" id="GBEZ01014320">
    <property type="protein sequence ID" value="JAC71746.1"/>
    <property type="molecule type" value="Transcribed_RNA"/>
</dbReference>
<protein>
    <submittedName>
        <fullName evidence="4">DNA polymerase I</fullName>
    </submittedName>
</protein>
<dbReference type="Pfam" id="PF01612">
    <property type="entry name" value="DNA_pol_A_exo1"/>
    <property type="match status" value="1"/>
</dbReference>
<dbReference type="Gene3D" id="3.30.420.10">
    <property type="entry name" value="Ribonuclease H-like superfamily/Ribonuclease H"/>
    <property type="match status" value="1"/>
</dbReference>
<dbReference type="GO" id="GO:0003677">
    <property type="term" value="F:DNA binding"/>
    <property type="evidence" value="ECO:0007669"/>
    <property type="project" value="InterPro"/>
</dbReference>
<dbReference type="AlphaFoldDB" id="A0A061RMH8"/>
<dbReference type="CDD" id="cd08640">
    <property type="entry name" value="DNA_pol_A_plastid_like"/>
    <property type="match status" value="1"/>
</dbReference>